<dbReference type="PANTHER" id="PTHR10543">
    <property type="entry name" value="BETA-CAROTENE DIOXYGENASE"/>
    <property type="match status" value="1"/>
</dbReference>
<evidence type="ECO:0000256" key="2">
    <source>
        <dbReference type="ARBA" id="ARBA00006787"/>
    </source>
</evidence>
<reference evidence="6" key="1">
    <citation type="submission" date="2018-05" db="EMBL/GenBank/DDBJ databases">
        <authorList>
            <person name="Lanie J.A."/>
            <person name="Ng W.-L."/>
            <person name="Kazmierczak K.M."/>
            <person name="Andrzejewski T.M."/>
            <person name="Davidsen T.M."/>
            <person name="Wayne K.J."/>
            <person name="Tettelin H."/>
            <person name="Glass J.I."/>
            <person name="Rusch D."/>
            <person name="Podicherti R."/>
            <person name="Tsui H.-C.T."/>
            <person name="Winkler M.E."/>
        </authorList>
    </citation>
    <scope>NUCLEOTIDE SEQUENCE</scope>
</reference>
<accession>A0A381U3F0</accession>
<keyword evidence="3" id="KW-0479">Metal-binding</keyword>
<protein>
    <recommendedName>
        <fullName evidence="7">Dioxygenase</fullName>
    </recommendedName>
</protein>
<comment type="similarity">
    <text evidence="2">Belongs to the carotenoid oxygenase family.</text>
</comment>
<organism evidence="6">
    <name type="scientific">marine metagenome</name>
    <dbReference type="NCBI Taxonomy" id="408172"/>
    <lineage>
        <taxon>unclassified sequences</taxon>
        <taxon>metagenomes</taxon>
        <taxon>ecological metagenomes</taxon>
    </lineage>
</organism>
<evidence type="ECO:0000256" key="3">
    <source>
        <dbReference type="ARBA" id="ARBA00022723"/>
    </source>
</evidence>
<dbReference type="Pfam" id="PF03055">
    <property type="entry name" value="RPE65"/>
    <property type="match status" value="1"/>
</dbReference>
<gene>
    <name evidence="6" type="ORF">METZ01_LOCUS74982</name>
</gene>
<comment type="cofactor">
    <cofactor evidence="1">
        <name>Fe(2+)</name>
        <dbReference type="ChEBI" id="CHEBI:29033"/>
    </cofactor>
</comment>
<dbReference type="AlphaFoldDB" id="A0A381U3F0"/>
<feature type="non-terminal residue" evidence="6">
    <location>
        <position position="1"/>
    </location>
</feature>
<evidence type="ECO:0000256" key="4">
    <source>
        <dbReference type="ARBA" id="ARBA00023002"/>
    </source>
</evidence>
<dbReference type="InterPro" id="IPR004294">
    <property type="entry name" value="Carotenoid_Oase"/>
</dbReference>
<evidence type="ECO:0000313" key="6">
    <source>
        <dbReference type="EMBL" id="SVA22128.1"/>
    </source>
</evidence>
<sequence>VGNEVETVPWHLSGNWEPMQVEATTTDLETEGQIPEELNGLYLRVGPNPSRGWSEHWFFGDGMVHGLALQGGRALSYRNRFVRTRPFENRAGDKPMEAMDDLTMGLANTHVIRHADRILALEEGHFPYELTPGLDTVGPWDFDGKLTTSVTAHPKICPATGELLFFSYFSFEPPYLTYHRADAEGRLVQTEPIDIPKMVMMHDFNITQNHVVFMDLPLAFNLESIAEGGLPFRFEPESGARLGVMPRNGTNSDVTWHEIDPCYVFHPVNAYEDGDNLVLHVSRLDSAFADSGDDYSASGCLWRWTIDTVAGTVHEEQLDDRRGDFGRIDDRLVGHPARYGYLMALPDTSGDYVEYGETLYKYDLTTGQRWDHELGAGVKGGEPVFAPAGPDAEEDEGWVLCIVHDENSDKSKFLIIDARDFEGPPVATVNLPQRVPYGAHGSWMPDPA</sequence>
<evidence type="ECO:0000256" key="5">
    <source>
        <dbReference type="ARBA" id="ARBA00023004"/>
    </source>
</evidence>
<dbReference type="EMBL" id="UINC01005567">
    <property type="protein sequence ID" value="SVA22128.1"/>
    <property type="molecule type" value="Genomic_DNA"/>
</dbReference>
<proteinExistence type="inferred from homology"/>
<evidence type="ECO:0000256" key="1">
    <source>
        <dbReference type="ARBA" id="ARBA00001954"/>
    </source>
</evidence>
<keyword evidence="5" id="KW-0408">Iron</keyword>
<keyword evidence="4" id="KW-0560">Oxidoreductase</keyword>
<dbReference type="GO" id="GO:0016121">
    <property type="term" value="P:carotene catabolic process"/>
    <property type="evidence" value="ECO:0007669"/>
    <property type="project" value="TreeGrafter"/>
</dbReference>
<dbReference type="GO" id="GO:0046872">
    <property type="term" value="F:metal ion binding"/>
    <property type="evidence" value="ECO:0007669"/>
    <property type="project" value="UniProtKB-KW"/>
</dbReference>
<dbReference type="PANTHER" id="PTHR10543:SF89">
    <property type="entry name" value="CAROTENOID 9,10(9',10')-CLEAVAGE DIOXYGENASE 1"/>
    <property type="match status" value="1"/>
</dbReference>
<dbReference type="GO" id="GO:0010436">
    <property type="term" value="F:carotenoid dioxygenase activity"/>
    <property type="evidence" value="ECO:0007669"/>
    <property type="project" value="TreeGrafter"/>
</dbReference>
<evidence type="ECO:0008006" key="7">
    <source>
        <dbReference type="Google" id="ProtNLM"/>
    </source>
</evidence>
<name>A0A381U3F0_9ZZZZ</name>